<dbReference type="EMBL" id="JACHFQ010000003">
    <property type="protein sequence ID" value="MBB5225566.1"/>
    <property type="molecule type" value="Genomic_DNA"/>
</dbReference>
<name>A0A7W8G845_9SPIR</name>
<dbReference type="Proteomes" id="UP000518887">
    <property type="component" value="Unassembled WGS sequence"/>
</dbReference>
<evidence type="ECO:0000256" key="1">
    <source>
        <dbReference type="ARBA" id="ARBA00022475"/>
    </source>
</evidence>
<keyword evidence="1 7" id="KW-1003">Cell membrane</keyword>
<comment type="catalytic activity">
    <reaction evidence="7">
        <text>a peptidoglycan chain = a peptidoglycan chain with N-acetyl-1,6-anhydromuramyl-[peptide] at the reducing end + a peptidoglycan chain with N-acetylglucosamine at the non-reducing end.</text>
        <dbReference type="EC" id="4.2.2.29"/>
    </reaction>
</comment>
<evidence type="ECO:0000256" key="6">
    <source>
        <dbReference type="ARBA" id="ARBA00023316"/>
    </source>
</evidence>
<dbReference type="GO" id="GO:0071555">
    <property type="term" value="P:cell wall organization"/>
    <property type="evidence" value="ECO:0007669"/>
    <property type="project" value="UniProtKB-KW"/>
</dbReference>
<feature type="chain" id="PRO_5030695177" description="Endolytic murein transglycosylase" evidence="8">
    <location>
        <begin position="40"/>
        <end position="357"/>
    </location>
</feature>
<feature type="signal peptide" evidence="8">
    <location>
        <begin position="1"/>
        <end position="39"/>
    </location>
</feature>
<keyword evidence="4 7" id="KW-0472">Membrane</keyword>
<dbReference type="GO" id="GO:0008932">
    <property type="term" value="F:lytic endotransglycosylase activity"/>
    <property type="evidence" value="ECO:0007669"/>
    <property type="project" value="UniProtKB-UniRule"/>
</dbReference>
<dbReference type="PANTHER" id="PTHR30518:SF2">
    <property type="entry name" value="ENDOLYTIC MUREIN TRANSGLYCOSYLASE"/>
    <property type="match status" value="1"/>
</dbReference>
<dbReference type="EC" id="4.2.2.29" evidence="7"/>
<dbReference type="Pfam" id="PF02618">
    <property type="entry name" value="YceG"/>
    <property type="match status" value="1"/>
</dbReference>
<comment type="caution">
    <text evidence="9">The sequence shown here is derived from an EMBL/GenBank/DDBJ whole genome shotgun (WGS) entry which is preliminary data.</text>
</comment>
<keyword evidence="6 7" id="KW-0961">Cell wall biogenesis/degradation</keyword>
<evidence type="ECO:0000256" key="4">
    <source>
        <dbReference type="ARBA" id="ARBA00023136"/>
    </source>
</evidence>
<dbReference type="GO" id="GO:0009252">
    <property type="term" value="P:peptidoglycan biosynthetic process"/>
    <property type="evidence" value="ECO:0007669"/>
    <property type="project" value="UniProtKB-UniRule"/>
</dbReference>
<protein>
    <recommendedName>
        <fullName evidence="7">Endolytic murein transglycosylase</fullName>
        <ecNumber evidence="7">4.2.2.29</ecNumber>
    </recommendedName>
    <alternativeName>
        <fullName evidence="7">Peptidoglycan lytic transglycosylase</fullName>
    </alternativeName>
    <alternativeName>
        <fullName evidence="7">Peptidoglycan polymerization terminase</fullName>
    </alternativeName>
</protein>
<dbReference type="InterPro" id="IPR003770">
    <property type="entry name" value="MLTG-like"/>
</dbReference>
<feature type="site" description="Important for catalytic activity" evidence="7">
    <location>
        <position position="231"/>
    </location>
</feature>
<evidence type="ECO:0000313" key="9">
    <source>
        <dbReference type="EMBL" id="MBB5225566.1"/>
    </source>
</evidence>
<organism evidence="9 10">
    <name type="scientific">Treponema ruminis</name>
    <dbReference type="NCBI Taxonomy" id="744515"/>
    <lineage>
        <taxon>Bacteria</taxon>
        <taxon>Pseudomonadati</taxon>
        <taxon>Spirochaetota</taxon>
        <taxon>Spirochaetia</taxon>
        <taxon>Spirochaetales</taxon>
        <taxon>Treponemataceae</taxon>
        <taxon>Treponema</taxon>
    </lineage>
</organism>
<evidence type="ECO:0000313" key="10">
    <source>
        <dbReference type="Proteomes" id="UP000518887"/>
    </source>
</evidence>
<keyword evidence="8" id="KW-0732">Signal</keyword>
<evidence type="ECO:0000256" key="8">
    <source>
        <dbReference type="SAM" id="SignalP"/>
    </source>
</evidence>
<comment type="similarity">
    <text evidence="7">Belongs to the transglycosylase MltG family.</text>
</comment>
<reference evidence="9 10" key="1">
    <citation type="submission" date="2020-08" db="EMBL/GenBank/DDBJ databases">
        <title>Genomic Encyclopedia of Type Strains, Phase IV (KMG-IV): sequencing the most valuable type-strain genomes for metagenomic binning, comparative biology and taxonomic classification.</title>
        <authorList>
            <person name="Goeker M."/>
        </authorList>
    </citation>
    <scope>NUCLEOTIDE SEQUENCE [LARGE SCALE GENOMIC DNA]</scope>
    <source>
        <strain evidence="9 10">DSM 103462</strain>
    </source>
</reference>
<dbReference type="CDD" id="cd08010">
    <property type="entry name" value="MltG_like"/>
    <property type="match status" value="1"/>
</dbReference>
<keyword evidence="3 7" id="KW-1133">Transmembrane helix</keyword>
<dbReference type="NCBIfam" id="TIGR00247">
    <property type="entry name" value="endolytic transglycosylase MltG"/>
    <property type="match status" value="1"/>
</dbReference>
<accession>A0A7W8G845</accession>
<dbReference type="RefSeq" id="WP_184657977.1">
    <property type="nucleotide sequence ID" value="NZ_CP031518.1"/>
</dbReference>
<dbReference type="PROSITE" id="PS51257">
    <property type="entry name" value="PROKAR_LIPOPROTEIN"/>
    <property type="match status" value="1"/>
</dbReference>
<keyword evidence="5 7" id="KW-0456">Lyase</keyword>
<dbReference type="GO" id="GO:0005886">
    <property type="term" value="C:plasma membrane"/>
    <property type="evidence" value="ECO:0007669"/>
    <property type="project" value="UniProtKB-UniRule"/>
</dbReference>
<dbReference type="HAMAP" id="MF_02065">
    <property type="entry name" value="MltG"/>
    <property type="match status" value="1"/>
</dbReference>
<dbReference type="PANTHER" id="PTHR30518">
    <property type="entry name" value="ENDOLYTIC MUREIN TRANSGLYCOSYLASE"/>
    <property type="match status" value="1"/>
</dbReference>
<sequence>MKKNKSKKNKFFSFVISCFACVILAFLACSLAFRLSLTAPDSKANAKEVRVEIPSGASISRISEILVDNGLIRSDRAFYLAARFPFLSFRKTVPVMKSGYYNLDSSMGALLIMTVLESGVQDYTRVIVPEGLTLRKIASILENNGICSADAFVEAACDPDLLKKYFIPAETFEGFLFPDTYFFAPDMKARDVLEIMVQAFFNKVSEIPCYSEKSPSAFYETLVLASIVEREYRIASEAPLIASVFKNRIDAGVGLYSCATIEYIITEIQGKPHPDVITYDDLKIDSPYNTYKWAALPPTPISNPGLIALRAAAEPAKTDYFYFTLTDSSAGKHTFSKSFNAHVKAGTQFKTKKTGSN</sequence>
<comment type="function">
    <text evidence="7">Functions as a peptidoglycan terminase that cleaves nascent peptidoglycan strands endolytically to terminate their elongation.</text>
</comment>
<evidence type="ECO:0000256" key="3">
    <source>
        <dbReference type="ARBA" id="ARBA00022989"/>
    </source>
</evidence>
<dbReference type="Gene3D" id="3.30.1490.480">
    <property type="entry name" value="Endolytic murein transglycosylase"/>
    <property type="match status" value="2"/>
</dbReference>
<keyword evidence="10" id="KW-1185">Reference proteome</keyword>
<dbReference type="AlphaFoldDB" id="A0A7W8G845"/>
<keyword evidence="2 7" id="KW-0812">Transmembrane</keyword>
<evidence type="ECO:0000256" key="5">
    <source>
        <dbReference type="ARBA" id="ARBA00023239"/>
    </source>
</evidence>
<proteinExistence type="inferred from homology"/>
<gene>
    <name evidence="7" type="primary">mltG</name>
    <name evidence="9" type="ORF">HNP76_000923</name>
</gene>
<evidence type="ECO:0000256" key="2">
    <source>
        <dbReference type="ARBA" id="ARBA00022692"/>
    </source>
</evidence>
<evidence type="ECO:0000256" key="7">
    <source>
        <dbReference type="HAMAP-Rule" id="MF_02065"/>
    </source>
</evidence>